<feature type="chain" id="PRO_5035638634" evidence="2">
    <location>
        <begin position="20"/>
        <end position="313"/>
    </location>
</feature>
<evidence type="ECO:0000313" key="3">
    <source>
        <dbReference type="EMBL" id="CAG6635669.1"/>
    </source>
</evidence>
<dbReference type="EMBL" id="HBUF01090828">
    <property type="protein sequence ID" value="CAG6635669.1"/>
    <property type="molecule type" value="Transcribed_RNA"/>
</dbReference>
<dbReference type="AlphaFoldDB" id="A0A8D8QQT4"/>
<evidence type="ECO:0000256" key="2">
    <source>
        <dbReference type="SAM" id="SignalP"/>
    </source>
</evidence>
<dbReference type="EMBL" id="HBUF01090827">
    <property type="protein sequence ID" value="CAG6635668.1"/>
    <property type="molecule type" value="Transcribed_RNA"/>
</dbReference>
<keyword evidence="2" id="KW-0732">Signal</keyword>
<organism evidence="3">
    <name type="scientific">Cacopsylla melanoneura</name>
    <dbReference type="NCBI Taxonomy" id="428564"/>
    <lineage>
        <taxon>Eukaryota</taxon>
        <taxon>Metazoa</taxon>
        <taxon>Ecdysozoa</taxon>
        <taxon>Arthropoda</taxon>
        <taxon>Hexapoda</taxon>
        <taxon>Insecta</taxon>
        <taxon>Pterygota</taxon>
        <taxon>Neoptera</taxon>
        <taxon>Paraneoptera</taxon>
        <taxon>Hemiptera</taxon>
        <taxon>Sternorrhyncha</taxon>
        <taxon>Psylloidea</taxon>
        <taxon>Psyllidae</taxon>
        <taxon>Psyllinae</taxon>
        <taxon>Cacopsylla</taxon>
    </lineage>
</organism>
<feature type="signal peptide" evidence="2">
    <location>
        <begin position="1"/>
        <end position="19"/>
    </location>
</feature>
<evidence type="ECO:0000256" key="1">
    <source>
        <dbReference type="SAM" id="MobiDB-lite"/>
    </source>
</evidence>
<accession>A0A8D8QQT4</accession>
<name>A0A8D8QQT4_9HEMI</name>
<reference evidence="3" key="1">
    <citation type="submission" date="2021-05" db="EMBL/GenBank/DDBJ databases">
        <authorList>
            <person name="Alioto T."/>
            <person name="Alioto T."/>
            <person name="Gomez Garrido J."/>
        </authorList>
    </citation>
    <scope>NUCLEOTIDE SEQUENCE</scope>
</reference>
<protein>
    <submittedName>
        <fullName evidence="3">Uncharacterized protein</fullName>
    </submittedName>
</protein>
<sequence length="313" mass="37585">MVCISPILCLVISVFSLKAYDCHEVCQRSLGPTVLIRPPQTKNLHRMRRAWIDFKNFTFAYTTTTTVDPILNEELWKEERRRRQSEKMKAYWYNKSEYEKREIEKIEREWMEGKIRAEENLKVLEKEVGVRFDENMQKGFDHWLKVRMYNDRHGTTHKPGSKWMKYWKKLRFESHVEFTVPNPNLTTTSKYKSIVDMTRKWGYWLPVTLPGIEPNTEHIFSEVVGKKYKKDPWADLKKRDREIYNISSSAEERKIFNISHQFVSSEEQELKIKYVYTERGVTTTEHSNSTEYESDSAGYFRDSQIDDSEEDYY</sequence>
<proteinExistence type="predicted"/>
<feature type="region of interest" description="Disordered" evidence="1">
    <location>
        <begin position="283"/>
        <end position="313"/>
    </location>
</feature>